<accession>A0ACB9MYW5</accession>
<gene>
    <name evidence="1" type="ORF">L6164_021387</name>
</gene>
<name>A0ACB9MYW5_BAUVA</name>
<proteinExistence type="predicted"/>
<dbReference type="Proteomes" id="UP000828941">
    <property type="component" value="Chromosome 8"/>
</dbReference>
<dbReference type="EMBL" id="CM039433">
    <property type="protein sequence ID" value="KAI4329085.1"/>
    <property type="molecule type" value="Genomic_DNA"/>
</dbReference>
<protein>
    <submittedName>
        <fullName evidence="1">Uncharacterized protein</fullName>
    </submittedName>
</protein>
<sequence>MLLRILYAITSLVQEIDIPNFLLSLAILIALLSVIIQVRLCSLDNDVEWMRKELMALEYLLEDLKRLEDKLEKVKSRARQFWDSEVKPEGIDLQLSESAKIWVDKATRVAYDASLFLANFDKQRQVRRLTDYLPTELFRIKVIHDVVSKKKDVESAMRDLLKQEDTDAKDICQTMEHCRSKNRGLLRYAYAIPEENMSKPAEDRKQLKSRGSIQEVMTTKKHLFSGMEEIRWSISLLHPLHAFLVDLSGLQLDTETEKTWMRQAGHLIEEAEKYVDDFWWLVSNFGLRVMHIPFAKTIFRGSMKRICSEFHRLLERRTKYNLKFIDRAAGKPIRPSTSTYHNRDDVKAITSAVHDIRCKEKSGSEEVEKNIKSLCDSLEQMRDDLQGREDTAGRNACLEQMKYIATEVHKNLESYLRKPDQLMHFVQTNGVITLVRRIIDASCIERQESTNVFGLENDIRRLVVKLTTNGDTDSVVSIFGMEGIGKTALAEAIYYNDTVVSHFQIHVWVTADQQPDGKFKARVLEMGKERTDIPLSSLRDTLKEKHAFVVADNISTTKDWDKLKRQLSGMTRGIRILLTTRCKDVAFHADKTGNLHQLLLRTKEESWKLFQKVISEPKLDEAVENRARKVVGKCGGLPLPIVSLGYLMSANGMDHEPLEWASDRINRGQNEKPWLDVEKNIYGRLDEILMNCLSHLILFPEGFEIPARRLVNLWVAEGFIKKEDGKTPEQVAEEYLQKLRDCNIIQAVELDFYGKIKTCRMPNVLREVILKRSNKRSCRQCQSLRKQVQRRFVYNFDDRDAILGVDAMSRKRDPLSILFFDTREGNKPGERIGNILSMGITSGHFNEVKVLDLERVFKPKLPHIISKLIRLKYLGLRWTYLEEVPQLIGELHDLETLDVKHTCIRTLPFSIMRLKKLRNLYLNQRYRSRVEGKLRGNSLENLQMLWGVFIEETSPFLHGLHRLKNLRKLKLAFQLNEKQQGTLAELIVQLKQLHSLRLKSVDKMGKLQQLIIMNDMSNLENLSSLQLFGKLQVRYPQKASQLPRKLAHLTLSASNISDESMSEWQKQLTNLESLCFYSDSYTWESLICTKGCFPKLRVLRFWKLEKLKKWIIEDEAMPSLVELEIRKCRQLDFTDDWKNLKALQKIRLQGMSEEFMTKIEKNRTFWDGIEIDHDNEDSL</sequence>
<keyword evidence="2" id="KW-1185">Reference proteome</keyword>
<evidence type="ECO:0000313" key="2">
    <source>
        <dbReference type="Proteomes" id="UP000828941"/>
    </source>
</evidence>
<comment type="caution">
    <text evidence="1">The sequence shown here is derived from an EMBL/GenBank/DDBJ whole genome shotgun (WGS) entry which is preliminary data.</text>
</comment>
<organism evidence="1 2">
    <name type="scientific">Bauhinia variegata</name>
    <name type="common">Purple orchid tree</name>
    <name type="synonym">Phanera variegata</name>
    <dbReference type="NCBI Taxonomy" id="167791"/>
    <lineage>
        <taxon>Eukaryota</taxon>
        <taxon>Viridiplantae</taxon>
        <taxon>Streptophyta</taxon>
        <taxon>Embryophyta</taxon>
        <taxon>Tracheophyta</taxon>
        <taxon>Spermatophyta</taxon>
        <taxon>Magnoliopsida</taxon>
        <taxon>eudicotyledons</taxon>
        <taxon>Gunneridae</taxon>
        <taxon>Pentapetalae</taxon>
        <taxon>rosids</taxon>
        <taxon>fabids</taxon>
        <taxon>Fabales</taxon>
        <taxon>Fabaceae</taxon>
        <taxon>Cercidoideae</taxon>
        <taxon>Cercideae</taxon>
        <taxon>Bauhiniinae</taxon>
        <taxon>Bauhinia</taxon>
    </lineage>
</organism>
<reference evidence="1 2" key="1">
    <citation type="journal article" date="2022" name="DNA Res.">
        <title>Chromosomal-level genome assembly of the orchid tree Bauhinia variegata (Leguminosae; Cercidoideae) supports the allotetraploid origin hypothesis of Bauhinia.</title>
        <authorList>
            <person name="Zhong Y."/>
            <person name="Chen Y."/>
            <person name="Zheng D."/>
            <person name="Pang J."/>
            <person name="Liu Y."/>
            <person name="Luo S."/>
            <person name="Meng S."/>
            <person name="Qian L."/>
            <person name="Wei D."/>
            <person name="Dai S."/>
            <person name="Zhou R."/>
        </authorList>
    </citation>
    <scope>NUCLEOTIDE SEQUENCE [LARGE SCALE GENOMIC DNA]</scope>
    <source>
        <strain evidence="1">BV-YZ2020</strain>
    </source>
</reference>
<evidence type="ECO:0000313" key="1">
    <source>
        <dbReference type="EMBL" id="KAI4329085.1"/>
    </source>
</evidence>